<name>A0A9W6TDE9_9STRA</name>
<keyword evidence="3" id="KW-1185">Reference proteome</keyword>
<dbReference type="InterPro" id="IPR036249">
    <property type="entry name" value="Thioredoxin-like_sf"/>
</dbReference>
<dbReference type="Proteomes" id="UP001165083">
    <property type="component" value="Unassembled WGS sequence"/>
</dbReference>
<accession>A0A9W6TDE9</accession>
<dbReference type="OrthoDB" id="2309723at2759"/>
<dbReference type="InterPro" id="IPR016639">
    <property type="entry name" value="GST_Omega/GSH"/>
</dbReference>
<dbReference type="SUPFAM" id="SSF52833">
    <property type="entry name" value="Thioredoxin-like"/>
    <property type="match status" value="1"/>
</dbReference>
<dbReference type="PANTHER" id="PTHR32419">
    <property type="entry name" value="GLUTATHIONYL-HYDROQUINONE REDUCTASE"/>
    <property type="match status" value="1"/>
</dbReference>
<dbReference type="GO" id="GO:0004364">
    <property type="term" value="F:glutathione transferase activity"/>
    <property type="evidence" value="ECO:0007669"/>
    <property type="project" value="InterPro"/>
</dbReference>
<dbReference type="AlphaFoldDB" id="A0A9W6TDE9"/>
<evidence type="ECO:0000256" key="1">
    <source>
        <dbReference type="SAM" id="MobiDB-lite"/>
    </source>
</evidence>
<organism evidence="2 3">
    <name type="scientific">Phytophthora lilii</name>
    <dbReference type="NCBI Taxonomy" id="2077276"/>
    <lineage>
        <taxon>Eukaryota</taxon>
        <taxon>Sar</taxon>
        <taxon>Stramenopiles</taxon>
        <taxon>Oomycota</taxon>
        <taxon>Peronosporomycetes</taxon>
        <taxon>Peronosporales</taxon>
        <taxon>Peronosporaceae</taxon>
        <taxon>Phytophthora</taxon>
    </lineage>
</organism>
<proteinExistence type="predicted"/>
<reference evidence="2" key="1">
    <citation type="submission" date="2023-04" db="EMBL/GenBank/DDBJ databases">
        <title>Phytophthora lilii NBRC 32176.</title>
        <authorList>
            <person name="Ichikawa N."/>
            <person name="Sato H."/>
            <person name="Tonouchi N."/>
        </authorList>
    </citation>
    <scope>NUCLEOTIDE SEQUENCE</scope>
    <source>
        <strain evidence="2">NBRC 32176</strain>
    </source>
</reference>
<sequence length="176" mass="19216">MAAAPPPYASFVQPNADAQFPAEKDRYHLYVSYACPFASRALSARYLKGLEDVVGLTVAHPIHQKTKPDDDNDTRRVRSRLVRDGGPGATQVLGADPVGQEEEDHRVGRLRRHPSDVNSAFNDIVPFDVDIVPKELESEVDAANNGIVMEISGPYFKAAFAHDAESSQAELAKVFG</sequence>
<dbReference type="PANTHER" id="PTHR32419:SF6">
    <property type="entry name" value="GLUTATHIONE S-TRANSFERASE OMEGA-LIKE 1-RELATED"/>
    <property type="match status" value="1"/>
</dbReference>
<feature type="region of interest" description="Disordered" evidence="1">
    <location>
        <begin position="63"/>
        <end position="109"/>
    </location>
</feature>
<comment type="caution">
    <text evidence="2">The sequence shown here is derived from an EMBL/GenBank/DDBJ whole genome shotgun (WGS) entry which is preliminary data.</text>
</comment>
<gene>
    <name evidence="2" type="ORF">Plil01_000123400</name>
</gene>
<evidence type="ECO:0000313" key="3">
    <source>
        <dbReference type="Proteomes" id="UP001165083"/>
    </source>
</evidence>
<evidence type="ECO:0000313" key="2">
    <source>
        <dbReference type="EMBL" id="GMF10424.1"/>
    </source>
</evidence>
<dbReference type="GO" id="GO:0005737">
    <property type="term" value="C:cytoplasm"/>
    <property type="evidence" value="ECO:0007669"/>
    <property type="project" value="TreeGrafter"/>
</dbReference>
<dbReference type="EMBL" id="BSXW01000038">
    <property type="protein sequence ID" value="GMF10424.1"/>
    <property type="molecule type" value="Genomic_DNA"/>
</dbReference>
<protein>
    <submittedName>
        <fullName evidence="2">Unnamed protein product</fullName>
    </submittedName>
</protein>
<dbReference type="Gene3D" id="3.40.30.10">
    <property type="entry name" value="Glutaredoxin"/>
    <property type="match status" value="1"/>
</dbReference>
<feature type="compositionally biased region" description="Basic and acidic residues" evidence="1">
    <location>
        <begin position="66"/>
        <end position="76"/>
    </location>
</feature>